<keyword evidence="1" id="KW-0805">Transcription regulation</keyword>
<gene>
    <name evidence="6" type="ORF">DRW41_01410</name>
</gene>
<comment type="caution">
    <text evidence="6">The sequence shown here is derived from an EMBL/GenBank/DDBJ whole genome shotgun (WGS) entry which is preliminary data.</text>
</comment>
<dbReference type="InterPro" id="IPR028082">
    <property type="entry name" value="Peripla_BP_I"/>
</dbReference>
<dbReference type="AlphaFoldDB" id="A0A3D8GW43"/>
<evidence type="ECO:0000259" key="5">
    <source>
        <dbReference type="PROSITE" id="PS50943"/>
    </source>
</evidence>
<dbReference type="SUPFAM" id="SSF53822">
    <property type="entry name" value="Periplasmic binding protein-like I"/>
    <property type="match status" value="1"/>
</dbReference>
<dbReference type="SMART" id="SM00354">
    <property type="entry name" value="HTH_LACI"/>
    <property type="match status" value="1"/>
</dbReference>
<keyword evidence="3" id="KW-0804">Transcription</keyword>
<accession>A0A3D8GW43</accession>
<dbReference type="Gene3D" id="3.40.50.2300">
    <property type="match status" value="2"/>
</dbReference>
<evidence type="ECO:0000256" key="3">
    <source>
        <dbReference type="ARBA" id="ARBA00023163"/>
    </source>
</evidence>
<dbReference type="PROSITE" id="PS50943">
    <property type="entry name" value="HTH_CROC1"/>
    <property type="match status" value="1"/>
</dbReference>
<dbReference type="CDD" id="cd01392">
    <property type="entry name" value="HTH_LacI"/>
    <property type="match status" value="1"/>
</dbReference>
<keyword evidence="7" id="KW-1185">Reference proteome</keyword>
<evidence type="ECO:0000313" key="7">
    <source>
        <dbReference type="Proteomes" id="UP000257144"/>
    </source>
</evidence>
<dbReference type="OrthoDB" id="9796186at2"/>
<dbReference type="Proteomes" id="UP000257144">
    <property type="component" value="Unassembled WGS sequence"/>
</dbReference>
<dbReference type="PANTHER" id="PTHR30146:SF109">
    <property type="entry name" value="HTH-TYPE TRANSCRIPTIONAL REGULATOR GALS"/>
    <property type="match status" value="1"/>
</dbReference>
<protein>
    <submittedName>
        <fullName evidence="6">LacI family transcriptional regulator</fullName>
    </submittedName>
</protein>
<dbReference type="PRINTS" id="PR00036">
    <property type="entry name" value="HTHLACI"/>
</dbReference>
<reference evidence="6 7" key="1">
    <citation type="submission" date="2018-07" db="EMBL/GenBank/DDBJ databases">
        <title>Bacillus sp. YLB-04 draft genome sequence.</title>
        <authorList>
            <person name="Yu L."/>
            <person name="Tang X."/>
        </authorList>
    </citation>
    <scope>NUCLEOTIDE SEQUENCE [LARGE SCALE GENOMIC DNA]</scope>
    <source>
        <strain evidence="6 7">YLB-04</strain>
    </source>
</reference>
<keyword evidence="2" id="KW-0238">DNA-binding</keyword>
<organism evidence="6 7">
    <name type="scientific">Neobacillus piezotolerans</name>
    <dbReference type="NCBI Taxonomy" id="2259171"/>
    <lineage>
        <taxon>Bacteria</taxon>
        <taxon>Bacillati</taxon>
        <taxon>Bacillota</taxon>
        <taxon>Bacilli</taxon>
        <taxon>Bacillales</taxon>
        <taxon>Bacillaceae</taxon>
        <taxon>Neobacillus</taxon>
    </lineage>
</organism>
<feature type="domain" description="HTH cro/C1-type" evidence="5">
    <location>
        <begin position="7"/>
        <end position="54"/>
    </location>
</feature>
<dbReference type="PROSITE" id="PS00356">
    <property type="entry name" value="HTH_LACI_1"/>
    <property type="match status" value="1"/>
</dbReference>
<dbReference type="InterPro" id="IPR010982">
    <property type="entry name" value="Lambda_DNA-bd_dom_sf"/>
</dbReference>
<feature type="domain" description="HTH lacI-type" evidence="4">
    <location>
        <begin position="6"/>
        <end position="60"/>
    </location>
</feature>
<dbReference type="Gene3D" id="1.10.260.40">
    <property type="entry name" value="lambda repressor-like DNA-binding domains"/>
    <property type="match status" value="1"/>
</dbReference>
<dbReference type="PROSITE" id="PS50932">
    <property type="entry name" value="HTH_LACI_2"/>
    <property type="match status" value="1"/>
</dbReference>
<dbReference type="Pfam" id="PF13377">
    <property type="entry name" value="Peripla_BP_3"/>
    <property type="match status" value="1"/>
</dbReference>
<proteinExistence type="predicted"/>
<sequence length="343" mass="38317">MKKGTATIRDVAREAGVSVATVSRYINNNGYVSENTLNKIKHVMEVLNYHPNEIARGLARKRTNTIALVIPDITNPFFPELVVSIEKVAKEKGYRLILINSDEDSIRSSTFWRSLESRYTDGLILASFQFKDSVLKELNAMNIPFVRIDRAADKSSTDSIGIDNYKGAKLAVNHLFEIGCRKIAHICGPPNFQPSLERIRGYKDELAEKGVSYLPIILEGDFSLESGKTLTDKLLYEHPDVDGIFLANDMMAIGSLKILKQLGIKVPEDIAIIGFDGIKLVEMVDPEISTIEQPIYDIGVVATSRLIDMIENVHATDEEVQLDVRLVKRESTLGFKKKKCESS</sequence>
<evidence type="ECO:0000313" key="6">
    <source>
        <dbReference type="EMBL" id="RDU38256.1"/>
    </source>
</evidence>
<dbReference type="RefSeq" id="WP_115450180.1">
    <property type="nucleotide sequence ID" value="NZ_QNQT01000001.1"/>
</dbReference>
<dbReference type="CDD" id="cd06267">
    <property type="entry name" value="PBP1_LacI_sugar_binding-like"/>
    <property type="match status" value="1"/>
</dbReference>
<dbReference type="InterPro" id="IPR001387">
    <property type="entry name" value="Cro/C1-type_HTH"/>
</dbReference>
<evidence type="ECO:0000256" key="2">
    <source>
        <dbReference type="ARBA" id="ARBA00023125"/>
    </source>
</evidence>
<dbReference type="InterPro" id="IPR046335">
    <property type="entry name" value="LacI/GalR-like_sensor"/>
</dbReference>
<evidence type="ECO:0000259" key="4">
    <source>
        <dbReference type="PROSITE" id="PS50932"/>
    </source>
</evidence>
<dbReference type="GO" id="GO:0003700">
    <property type="term" value="F:DNA-binding transcription factor activity"/>
    <property type="evidence" value="ECO:0007669"/>
    <property type="project" value="TreeGrafter"/>
</dbReference>
<dbReference type="InterPro" id="IPR000843">
    <property type="entry name" value="HTH_LacI"/>
</dbReference>
<name>A0A3D8GW43_9BACI</name>
<dbReference type="Pfam" id="PF00356">
    <property type="entry name" value="LacI"/>
    <property type="match status" value="1"/>
</dbReference>
<evidence type="ECO:0000256" key="1">
    <source>
        <dbReference type="ARBA" id="ARBA00023015"/>
    </source>
</evidence>
<dbReference type="GO" id="GO:0000976">
    <property type="term" value="F:transcription cis-regulatory region binding"/>
    <property type="evidence" value="ECO:0007669"/>
    <property type="project" value="TreeGrafter"/>
</dbReference>
<dbReference type="PANTHER" id="PTHR30146">
    <property type="entry name" value="LACI-RELATED TRANSCRIPTIONAL REPRESSOR"/>
    <property type="match status" value="1"/>
</dbReference>
<dbReference type="SUPFAM" id="SSF47413">
    <property type="entry name" value="lambda repressor-like DNA-binding domains"/>
    <property type="match status" value="1"/>
</dbReference>
<dbReference type="EMBL" id="QNQT01000001">
    <property type="protein sequence ID" value="RDU38256.1"/>
    <property type="molecule type" value="Genomic_DNA"/>
</dbReference>